<comment type="pathway">
    <text evidence="2">Cell wall biogenesis; peptidoglycan biosynthesis.</text>
</comment>
<keyword evidence="16" id="KW-0735">Signal-anchor</keyword>
<dbReference type="InterPro" id="IPR023346">
    <property type="entry name" value="Lysozyme-like_dom_sf"/>
</dbReference>
<comment type="catalytic activity">
    <reaction evidence="23">
        <text>Preferential cleavage: (Ac)2-L-Lys-D-Ala-|-D-Ala. Also transpeptidation of peptidyl-alanyl moieties that are N-acyl substituents of D-alanine.</text>
        <dbReference type="EC" id="3.4.16.4"/>
    </reaction>
</comment>
<evidence type="ECO:0000256" key="23">
    <source>
        <dbReference type="ARBA" id="ARBA00034000"/>
    </source>
</evidence>
<dbReference type="UniPathway" id="UPA00219"/>
<dbReference type="GO" id="GO:0008658">
    <property type="term" value="F:penicillin binding"/>
    <property type="evidence" value="ECO:0007669"/>
    <property type="project" value="InterPro"/>
</dbReference>
<dbReference type="GO" id="GO:0006508">
    <property type="term" value="P:proteolysis"/>
    <property type="evidence" value="ECO:0007669"/>
    <property type="project" value="UniProtKB-KW"/>
</dbReference>
<evidence type="ECO:0000256" key="27">
    <source>
        <dbReference type="SAM" id="MobiDB-lite"/>
    </source>
</evidence>
<dbReference type="InterPro" id="IPR001460">
    <property type="entry name" value="PCN-bd_Tpept"/>
</dbReference>
<dbReference type="GO" id="GO:0046677">
    <property type="term" value="P:response to antibiotic"/>
    <property type="evidence" value="ECO:0007669"/>
    <property type="project" value="UniProtKB-KW"/>
</dbReference>
<keyword evidence="10" id="KW-0645">Protease</keyword>
<dbReference type="PANTHER" id="PTHR32282">
    <property type="entry name" value="BINDING PROTEIN TRANSPEPTIDASE, PUTATIVE-RELATED"/>
    <property type="match status" value="1"/>
</dbReference>
<keyword evidence="12" id="KW-0808">Transferase</keyword>
<evidence type="ECO:0000256" key="26">
    <source>
        <dbReference type="ARBA" id="ARBA00060592"/>
    </source>
</evidence>
<dbReference type="InterPro" id="IPR036950">
    <property type="entry name" value="PBP_transglycosylase"/>
</dbReference>
<evidence type="ECO:0000256" key="7">
    <source>
        <dbReference type="ARBA" id="ARBA00022475"/>
    </source>
</evidence>
<evidence type="ECO:0000256" key="19">
    <source>
        <dbReference type="ARBA" id="ARBA00023136"/>
    </source>
</evidence>
<dbReference type="GO" id="GO:0030288">
    <property type="term" value="C:outer membrane-bounded periplasmic space"/>
    <property type="evidence" value="ECO:0007669"/>
    <property type="project" value="TreeGrafter"/>
</dbReference>
<dbReference type="InterPro" id="IPR031376">
    <property type="entry name" value="PCB_OB"/>
</dbReference>
<evidence type="ECO:0000256" key="2">
    <source>
        <dbReference type="ARBA" id="ARBA00004752"/>
    </source>
</evidence>
<dbReference type="InterPro" id="IPR012340">
    <property type="entry name" value="NA-bd_OB-fold"/>
</dbReference>
<proteinExistence type="inferred from homology"/>
<keyword evidence="15" id="KW-0133">Cell shape</keyword>
<evidence type="ECO:0000259" key="29">
    <source>
        <dbReference type="PROSITE" id="PS50126"/>
    </source>
</evidence>
<comment type="catalytic activity">
    <reaction evidence="25">
        <text>[GlcNAc-(1-&gt;4)-Mur2Ac(oyl-L-Ala-gamma-D-Glu-L-Lys-D-Ala-D-Ala)](n)-di-trans,octa-cis-undecaprenyl diphosphate + beta-D-GlcNAc-(1-&gt;4)-Mur2Ac(oyl-L-Ala-gamma-D-Glu-L-Lys-D-Ala-D-Ala)-di-trans,octa-cis-undecaprenyl diphosphate = [GlcNAc-(1-&gt;4)-Mur2Ac(oyl-L-Ala-gamma-D-Glu-L-Lys-D-Ala-D-Ala)](n+1)-di-trans,octa-cis-undecaprenyl diphosphate + di-trans,octa-cis-undecaprenyl diphosphate + H(+)</text>
        <dbReference type="Rhea" id="RHEA:23708"/>
        <dbReference type="Rhea" id="RHEA-COMP:9602"/>
        <dbReference type="Rhea" id="RHEA-COMP:9603"/>
        <dbReference type="ChEBI" id="CHEBI:15378"/>
        <dbReference type="ChEBI" id="CHEBI:58405"/>
        <dbReference type="ChEBI" id="CHEBI:60033"/>
        <dbReference type="ChEBI" id="CHEBI:78435"/>
        <dbReference type="EC" id="2.4.99.28"/>
    </reaction>
</comment>
<dbReference type="GO" id="GO:0008360">
    <property type="term" value="P:regulation of cell shape"/>
    <property type="evidence" value="ECO:0007669"/>
    <property type="project" value="UniProtKB-KW"/>
</dbReference>
<evidence type="ECO:0000313" key="30">
    <source>
        <dbReference type="EMBL" id="HGU32651.1"/>
    </source>
</evidence>
<feature type="transmembrane region" description="Helical" evidence="28">
    <location>
        <begin position="27"/>
        <end position="50"/>
    </location>
</feature>
<feature type="domain" description="S1 motif" evidence="29">
    <location>
        <begin position="369"/>
        <end position="450"/>
    </location>
</feature>
<evidence type="ECO:0000256" key="21">
    <source>
        <dbReference type="ARBA" id="ARBA00023268"/>
    </source>
</evidence>
<dbReference type="Pfam" id="PF17092">
    <property type="entry name" value="PCB_OB"/>
    <property type="match status" value="1"/>
</dbReference>
<dbReference type="InterPro" id="IPR050396">
    <property type="entry name" value="Glycosyltr_51/Transpeptidase"/>
</dbReference>
<evidence type="ECO:0000256" key="16">
    <source>
        <dbReference type="ARBA" id="ARBA00022968"/>
    </source>
</evidence>
<dbReference type="InterPro" id="IPR012338">
    <property type="entry name" value="Beta-lactam/transpept-like"/>
</dbReference>
<keyword evidence="21" id="KW-0511">Multifunctional enzyme</keyword>
<comment type="similarity">
    <text evidence="3">In the C-terminal section; belongs to the transpeptidase family.</text>
</comment>
<evidence type="ECO:0000256" key="17">
    <source>
        <dbReference type="ARBA" id="ARBA00022984"/>
    </source>
</evidence>
<dbReference type="InterPro" id="IPR003029">
    <property type="entry name" value="S1_domain"/>
</dbReference>
<evidence type="ECO:0000256" key="11">
    <source>
        <dbReference type="ARBA" id="ARBA00022676"/>
    </source>
</evidence>
<dbReference type="GO" id="GO:0009252">
    <property type="term" value="P:peptidoglycan biosynthetic process"/>
    <property type="evidence" value="ECO:0007669"/>
    <property type="project" value="UniProtKB-UniPathway"/>
</dbReference>
<keyword evidence="14" id="KW-0378">Hydrolase</keyword>
<keyword evidence="8" id="KW-0997">Cell inner membrane</keyword>
<comment type="similarity">
    <text evidence="4">In the N-terminal section; belongs to the glycosyltransferase 51 family.</text>
</comment>
<comment type="caution">
    <text evidence="30">The sequence shown here is derived from an EMBL/GenBank/DDBJ whole genome shotgun (WGS) entry which is preliminary data.</text>
</comment>
<keyword evidence="17" id="KW-0573">Peptidoglycan synthesis</keyword>
<sequence>MTKKRSDILKQRAKNPSTSSFASIWKWAVRLAFIGMAIGIPSLIVFYYYVNEDLPQIKTLADYNPPGITEVYTEEGQVMAEFFRERRRVLPIEAIPEKLKQAFIAAEDSRFYSHPGIDLQGILRAVFKNIEAGGIVQGGSTITQQVTKSFLLTPEKSFMRKFKEAILAYRIDKAFTKDEILYLYLNQIYLGQGAYGVESAAEIYFGKTARELSLAEMAVLAGLPQAPTRYSPIRYPEKAKQRQIYVLNRMVAEGYISEAEAKEAMAAPLKLQPIRKNVPDHVSYYAEHVRRYLESKYGAEALLTNAFKVYTAASVPMHQQAYDAMHAGLKELDKRQGFRGPIKHLEPHEIETFCKALEEKTPESQIRPGTILTGVVVDVQDAQQRAMVRIGKNVGVLSLSEMKWARKPNPEVQGGTIRKVSDALKTGDAILVRILDPSPGAKDPLRFALEQTPAVQAALVCLETATGNVRVMIGGKDFNESQFNRAIQAKRQPGSAFKPIVYAAAIDKGYTPATFMMDTPVSFQDDESDPVWNPKNYDRQYHGRVLLRTALEKSLNVVTVKILQDIGVDTVIDYARRLGIQSPIDKNLSIALGSSVVSPMELTTAFSVFANQGELVQPLFITRIEDKNGKILETVEPEKKAVLDPRTAYIMTSLLEGVVKNGTAKRLLALNRPIAGKTGTTSNLHDAWFVGFSPQLVTGVWVGFDDMASLGRGETGASAALPIWMAFMKQALAKYPSTAFPIPEGIVFARIDADTGLLAGPHSTHVIFECFKEGTVPQIQETPPEPPSDFQRPSQPEDLFKSDI</sequence>
<dbReference type="GO" id="GO:0005886">
    <property type="term" value="C:plasma membrane"/>
    <property type="evidence" value="ECO:0007669"/>
    <property type="project" value="UniProtKB-SubCell"/>
</dbReference>
<dbReference type="GO" id="GO:0003676">
    <property type="term" value="F:nucleic acid binding"/>
    <property type="evidence" value="ECO:0007669"/>
    <property type="project" value="InterPro"/>
</dbReference>
<keyword evidence="22" id="KW-0961">Cell wall biogenesis/degradation</keyword>
<dbReference type="Pfam" id="PF00905">
    <property type="entry name" value="Transpeptidase"/>
    <property type="match status" value="1"/>
</dbReference>
<keyword evidence="9" id="KW-0121">Carboxypeptidase</keyword>
<evidence type="ECO:0000256" key="22">
    <source>
        <dbReference type="ARBA" id="ARBA00023316"/>
    </source>
</evidence>
<keyword evidence="19 28" id="KW-0472">Membrane</keyword>
<dbReference type="PANTHER" id="PTHR32282:SF27">
    <property type="entry name" value="PENICILLIN-BINDING PROTEIN 1A"/>
    <property type="match status" value="1"/>
</dbReference>
<dbReference type="NCBIfam" id="TIGR02074">
    <property type="entry name" value="PBP_1a_fam"/>
    <property type="match status" value="1"/>
</dbReference>
<gene>
    <name evidence="30" type="ORF">ENS29_07330</name>
</gene>
<dbReference type="SMART" id="SM00316">
    <property type="entry name" value="S1"/>
    <property type="match status" value="1"/>
</dbReference>
<evidence type="ECO:0000256" key="9">
    <source>
        <dbReference type="ARBA" id="ARBA00022645"/>
    </source>
</evidence>
<dbReference type="SUPFAM" id="SSF53955">
    <property type="entry name" value="Lysozyme-like"/>
    <property type="match status" value="1"/>
</dbReference>
<evidence type="ECO:0000256" key="15">
    <source>
        <dbReference type="ARBA" id="ARBA00022960"/>
    </source>
</evidence>
<keyword evidence="11" id="KW-0328">Glycosyltransferase</keyword>
<feature type="region of interest" description="Disordered" evidence="27">
    <location>
        <begin position="777"/>
        <end position="804"/>
    </location>
</feature>
<dbReference type="InterPro" id="IPR001264">
    <property type="entry name" value="Glyco_trans_51"/>
</dbReference>
<dbReference type="GO" id="GO:0009002">
    <property type="term" value="F:serine-type D-Ala-D-Ala carboxypeptidase activity"/>
    <property type="evidence" value="ECO:0007669"/>
    <property type="project" value="UniProtKB-EC"/>
</dbReference>
<dbReference type="FunFam" id="1.10.3810.10:FF:000003">
    <property type="entry name" value="Penicillin-binding protein 1a"/>
    <property type="match status" value="1"/>
</dbReference>
<dbReference type="Gene3D" id="3.40.710.10">
    <property type="entry name" value="DD-peptidase/beta-lactamase superfamily"/>
    <property type="match status" value="1"/>
</dbReference>
<evidence type="ECO:0000256" key="28">
    <source>
        <dbReference type="SAM" id="Phobius"/>
    </source>
</evidence>
<evidence type="ECO:0000256" key="5">
    <source>
        <dbReference type="ARBA" id="ARBA00012448"/>
    </source>
</evidence>
<evidence type="ECO:0000256" key="24">
    <source>
        <dbReference type="ARBA" id="ARBA00044770"/>
    </source>
</evidence>
<dbReference type="SUPFAM" id="SSF56601">
    <property type="entry name" value="beta-lactamase/transpeptidase-like"/>
    <property type="match status" value="1"/>
</dbReference>
<dbReference type="Gene3D" id="1.10.3810.10">
    <property type="entry name" value="Biosynthetic peptidoglycan transglycosylase-like"/>
    <property type="match status" value="1"/>
</dbReference>
<dbReference type="EC" id="3.4.16.4" evidence="5"/>
<dbReference type="SUPFAM" id="SSF50249">
    <property type="entry name" value="Nucleic acid-binding proteins"/>
    <property type="match status" value="1"/>
</dbReference>
<dbReference type="Gene3D" id="2.40.50.140">
    <property type="entry name" value="Nucleic acid-binding proteins"/>
    <property type="match status" value="1"/>
</dbReference>
<organism evidence="30">
    <name type="scientific">Desulfatirhabdium butyrativorans</name>
    <dbReference type="NCBI Taxonomy" id="340467"/>
    <lineage>
        <taxon>Bacteria</taxon>
        <taxon>Pseudomonadati</taxon>
        <taxon>Thermodesulfobacteriota</taxon>
        <taxon>Desulfobacteria</taxon>
        <taxon>Desulfobacterales</taxon>
        <taxon>Desulfatirhabdiaceae</taxon>
        <taxon>Desulfatirhabdium</taxon>
    </lineage>
</organism>
<dbReference type="CDD" id="cd00164">
    <property type="entry name" value="S1_like"/>
    <property type="match status" value="1"/>
</dbReference>
<evidence type="ECO:0000256" key="1">
    <source>
        <dbReference type="ARBA" id="ARBA00004249"/>
    </source>
</evidence>
<keyword evidence="7" id="KW-1003">Cell membrane</keyword>
<protein>
    <recommendedName>
        <fullName evidence="6">Penicillin-binding protein 1A</fullName>
        <ecNumber evidence="24">2.4.99.28</ecNumber>
        <ecNumber evidence="5">3.4.16.4</ecNumber>
    </recommendedName>
</protein>
<name>A0A7C4RQU7_9BACT</name>
<dbReference type="EMBL" id="DSUH01000174">
    <property type="protein sequence ID" value="HGU32651.1"/>
    <property type="molecule type" value="Genomic_DNA"/>
</dbReference>
<evidence type="ECO:0000256" key="6">
    <source>
        <dbReference type="ARBA" id="ARBA00018638"/>
    </source>
</evidence>
<comment type="subcellular location">
    <subcellularLocation>
        <location evidence="1">Cell inner membrane</location>
        <topology evidence="1">Single-pass type II membrane protein</topology>
    </subcellularLocation>
</comment>
<evidence type="ECO:0000256" key="25">
    <source>
        <dbReference type="ARBA" id="ARBA00049902"/>
    </source>
</evidence>
<comment type="pathway">
    <text evidence="26">Glycan biosynthesis.</text>
</comment>
<evidence type="ECO:0000256" key="20">
    <source>
        <dbReference type="ARBA" id="ARBA00023251"/>
    </source>
</evidence>
<dbReference type="EC" id="2.4.99.28" evidence="24"/>
<dbReference type="AlphaFoldDB" id="A0A7C4RQU7"/>
<evidence type="ECO:0000256" key="14">
    <source>
        <dbReference type="ARBA" id="ARBA00022801"/>
    </source>
</evidence>
<evidence type="ECO:0000256" key="18">
    <source>
        <dbReference type="ARBA" id="ARBA00022989"/>
    </source>
</evidence>
<keyword evidence="20" id="KW-0046">Antibiotic resistance</keyword>
<evidence type="ECO:0000256" key="4">
    <source>
        <dbReference type="ARBA" id="ARBA00007739"/>
    </source>
</evidence>
<evidence type="ECO:0000256" key="13">
    <source>
        <dbReference type="ARBA" id="ARBA00022692"/>
    </source>
</evidence>
<reference evidence="30" key="1">
    <citation type="journal article" date="2020" name="mSystems">
        <title>Genome- and Community-Level Interaction Insights into Carbon Utilization and Element Cycling Functions of Hydrothermarchaeota in Hydrothermal Sediment.</title>
        <authorList>
            <person name="Zhou Z."/>
            <person name="Liu Y."/>
            <person name="Xu W."/>
            <person name="Pan J."/>
            <person name="Luo Z.H."/>
            <person name="Li M."/>
        </authorList>
    </citation>
    <scope>NUCLEOTIDE SEQUENCE [LARGE SCALE GENOMIC DNA]</scope>
    <source>
        <strain evidence="30">SpSt-477</strain>
    </source>
</reference>
<evidence type="ECO:0000256" key="12">
    <source>
        <dbReference type="ARBA" id="ARBA00022679"/>
    </source>
</evidence>
<evidence type="ECO:0000256" key="10">
    <source>
        <dbReference type="ARBA" id="ARBA00022670"/>
    </source>
</evidence>
<keyword evidence="18 28" id="KW-1133">Transmembrane helix</keyword>
<dbReference type="GO" id="GO:0008955">
    <property type="term" value="F:peptidoglycan glycosyltransferase activity"/>
    <property type="evidence" value="ECO:0007669"/>
    <property type="project" value="UniProtKB-EC"/>
</dbReference>
<accession>A0A7C4RQU7</accession>
<dbReference type="Pfam" id="PF00912">
    <property type="entry name" value="Transgly"/>
    <property type="match status" value="1"/>
</dbReference>
<dbReference type="PROSITE" id="PS50126">
    <property type="entry name" value="S1"/>
    <property type="match status" value="1"/>
</dbReference>
<evidence type="ECO:0000256" key="8">
    <source>
        <dbReference type="ARBA" id="ARBA00022519"/>
    </source>
</evidence>
<dbReference type="GO" id="GO:0071555">
    <property type="term" value="P:cell wall organization"/>
    <property type="evidence" value="ECO:0007669"/>
    <property type="project" value="UniProtKB-KW"/>
</dbReference>
<evidence type="ECO:0000256" key="3">
    <source>
        <dbReference type="ARBA" id="ARBA00007090"/>
    </source>
</evidence>
<keyword evidence="13 28" id="KW-0812">Transmembrane</keyword>